<proteinExistence type="predicted"/>
<reference evidence="3 5" key="1">
    <citation type="submission" date="2018-08" db="EMBL/GenBank/DDBJ databases">
        <title>Genomic investigation of the strawberry pathogen Phytophthora fragariae indicates pathogenicity is determined by transcriptional variation in three key races.</title>
        <authorList>
            <person name="Adams T.M."/>
            <person name="Armitage A.D."/>
            <person name="Sobczyk M.K."/>
            <person name="Bates H.J."/>
            <person name="Dunwell J.M."/>
            <person name="Nellist C.F."/>
            <person name="Harrison R.J."/>
        </authorList>
    </citation>
    <scope>NUCLEOTIDE SEQUENCE [LARGE SCALE GENOMIC DNA]</scope>
    <source>
        <strain evidence="2 4">SCRP249</strain>
        <strain evidence="1 6">SCRP324</strain>
        <strain evidence="3 5">SCRP333</strain>
    </source>
</reference>
<evidence type="ECO:0000313" key="6">
    <source>
        <dbReference type="Proteomes" id="UP000435112"/>
    </source>
</evidence>
<dbReference type="EMBL" id="QXFV01000189">
    <property type="protein sequence ID" value="KAE9046397.1"/>
    <property type="molecule type" value="Genomic_DNA"/>
</dbReference>
<keyword evidence="5" id="KW-1185">Reference proteome</keyword>
<evidence type="ECO:0000313" key="4">
    <source>
        <dbReference type="Proteomes" id="UP000429607"/>
    </source>
</evidence>
<evidence type="ECO:0000313" key="2">
    <source>
        <dbReference type="EMBL" id="KAE9046397.1"/>
    </source>
</evidence>
<dbReference type="EMBL" id="QXFT01000430">
    <property type="protein sequence ID" value="KAE9344178.1"/>
    <property type="molecule type" value="Genomic_DNA"/>
</dbReference>
<gene>
    <name evidence="2" type="ORF">PR001_g4573</name>
    <name evidence="1" type="ORF">PR002_g4795</name>
    <name evidence="3" type="ORF">PR003_g8594</name>
</gene>
<dbReference type="EMBL" id="QXFU01000193">
    <property type="protein sequence ID" value="KAE9040783.1"/>
    <property type="molecule type" value="Genomic_DNA"/>
</dbReference>
<comment type="caution">
    <text evidence="3">The sequence shown here is derived from an EMBL/GenBank/DDBJ whole genome shotgun (WGS) entry which is preliminary data.</text>
</comment>
<evidence type="ECO:0000313" key="3">
    <source>
        <dbReference type="EMBL" id="KAE9344178.1"/>
    </source>
</evidence>
<organism evidence="3 5">
    <name type="scientific">Phytophthora rubi</name>
    <dbReference type="NCBI Taxonomy" id="129364"/>
    <lineage>
        <taxon>Eukaryota</taxon>
        <taxon>Sar</taxon>
        <taxon>Stramenopiles</taxon>
        <taxon>Oomycota</taxon>
        <taxon>Peronosporomycetes</taxon>
        <taxon>Peronosporales</taxon>
        <taxon>Peronosporaceae</taxon>
        <taxon>Phytophthora</taxon>
    </lineage>
</organism>
<evidence type="ECO:0000313" key="5">
    <source>
        <dbReference type="Proteomes" id="UP000434957"/>
    </source>
</evidence>
<dbReference type="Proteomes" id="UP000429607">
    <property type="component" value="Unassembled WGS sequence"/>
</dbReference>
<dbReference type="Proteomes" id="UP000435112">
    <property type="component" value="Unassembled WGS sequence"/>
</dbReference>
<accession>A0A6A4FWZ8</accession>
<dbReference type="Proteomes" id="UP000434957">
    <property type="component" value="Unassembled WGS sequence"/>
</dbReference>
<sequence>MPTSAACSSPLSLVTTSSANTVVRCDTSFPPVATATSWAALRAISGGHTWRG</sequence>
<protein>
    <submittedName>
        <fullName evidence="3">Uncharacterized protein</fullName>
    </submittedName>
</protein>
<evidence type="ECO:0000313" key="1">
    <source>
        <dbReference type="EMBL" id="KAE9040783.1"/>
    </source>
</evidence>
<dbReference type="AlphaFoldDB" id="A0A6A4FWZ8"/>
<name>A0A6A4FWZ8_9STRA</name>